<dbReference type="GO" id="GO:0046872">
    <property type="term" value="F:metal ion binding"/>
    <property type="evidence" value="ECO:0007669"/>
    <property type="project" value="UniProtKB-KW"/>
</dbReference>
<evidence type="ECO:0000256" key="13">
    <source>
        <dbReference type="PIRSR" id="PIRSR038927-3"/>
    </source>
</evidence>
<dbReference type="CDD" id="cd08155">
    <property type="entry name" value="catalase_clade_2"/>
    <property type="match status" value="1"/>
</dbReference>
<accession>A0A085W6F5</accession>
<dbReference type="Pfam" id="PF00199">
    <property type="entry name" value="Catalase"/>
    <property type="match status" value="1"/>
</dbReference>
<evidence type="ECO:0000256" key="14">
    <source>
        <dbReference type="RuleBase" id="RU000498"/>
    </source>
</evidence>
<evidence type="ECO:0000256" key="5">
    <source>
        <dbReference type="ARBA" id="ARBA00022617"/>
    </source>
</evidence>
<feature type="binding site" evidence="13">
    <location>
        <position position="76"/>
    </location>
    <ligand>
        <name>heme</name>
        <dbReference type="ChEBI" id="CHEBI:30413"/>
    </ligand>
</feature>
<dbReference type="GO" id="GO:0020037">
    <property type="term" value="F:heme binding"/>
    <property type="evidence" value="ECO:0007669"/>
    <property type="project" value="UniProtKB-UniRule"/>
</dbReference>
<dbReference type="InterPro" id="IPR041399">
    <property type="entry name" value="Catalase_large_C"/>
</dbReference>
<feature type="binding site" description="axial binding residue" evidence="12">
    <location>
        <position position="366"/>
    </location>
    <ligand>
        <name>heme</name>
        <dbReference type="ChEBI" id="CHEBI:30413"/>
    </ligand>
    <ligandPart>
        <name>Fe</name>
        <dbReference type="ChEBI" id="CHEBI:18248"/>
    </ligandPart>
</feature>
<dbReference type="EC" id="1.11.1.6" evidence="3 10"/>
<dbReference type="EMBL" id="JMCB01000018">
    <property type="protein sequence ID" value="KFE63268.1"/>
    <property type="molecule type" value="Genomic_DNA"/>
</dbReference>
<feature type="compositionally biased region" description="Basic and acidic residues" evidence="15">
    <location>
        <begin position="17"/>
        <end position="27"/>
    </location>
</feature>
<dbReference type="GO" id="GO:0042744">
    <property type="term" value="P:hydrogen peroxide catabolic process"/>
    <property type="evidence" value="ECO:0007669"/>
    <property type="project" value="UniProtKB-UniRule"/>
</dbReference>
<dbReference type="RefSeq" id="WP_044196266.1">
    <property type="nucleotide sequence ID" value="NZ_JMCB01000018.1"/>
</dbReference>
<dbReference type="InterPro" id="IPR020835">
    <property type="entry name" value="Catalase_sf"/>
</dbReference>
<dbReference type="PROSITE" id="PS00438">
    <property type="entry name" value="CATALASE_2"/>
    <property type="match status" value="1"/>
</dbReference>
<dbReference type="Gene3D" id="3.40.50.880">
    <property type="match status" value="1"/>
</dbReference>
<sequence length="709" mass="78787">MAPRKAPPKTASNGKTESLETFRERPENQTFTTDQGIPISHTDDSLKAGVRGPTLLEDFHFREKMTRFDHERIPERVVHARGSAAHGYFQVYKPLEKYTQAKFLNDPSLKTPVFVRFSTVAGSRGSADTVRDVRGFATKFYTPEGNFDLVGNNIPVFFIQDGIKFPDVVHAVKPEPHHEMPQAASAHDSFWDFVSLVPETAHMIMWTMSDRALPRSYRMMEGFGVHTFRLINAQGKSHLVKFHWKPLLGTHALVWDEAQKISGKDPDFHRRDLWEAIESGNFPEYELGLQIVSEEDAQKYGFDLLDATKLLPEEQVPVQRVGKMVLNRNPDNFFAETEQVAYCVSNVVPGIDFTNDPLMQARLFSYLDTQLTRLGGPNFAEIPINRPVAPVHNHQQDGFHRDTINTGRANYHPNSLGGGCPFMANPQQAFRHHPERMEGNKVRQRSESFSDHFSQATLFFKSLSRPEQQHLIAALQFELGKVERPEVRERVVNQILANIDTELATRVALAVGVPAPKAVKPPKGDKKRNAITTAPSLSMLNTPKDSIQTRKIAVMVADGFSALEVNAVKKALVAGGAIVELVAPKLGPVKSQEGEEAMPEKTFLTASSVLYDAIYAPGGEKSVATIKQLADAMEFIRDAYRHCKAVGLSGEGTQLLEAAGLHQAPAAQPLDADPGIVQSAKGDMKKFTKNFITAIAAHRNWDREAPPPA</sequence>
<evidence type="ECO:0000256" key="6">
    <source>
        <dbReference type="ARBA" id="ARBA00022723"/>
    </source>
</evidence>
<dbReference type="InterPro" id="IPR043156">
    <property type="entry name" value="Catalase_clade2_helical"/>
</dbReference>
<feature type="active site" evidence="11">
    <location>
        <position position="79"/>
    </location>
</feature>
<feature type="binding site" evidence="13">
    <location>
        <position position="373"/>
    </location>
    <ligand>
        <name>heme</name>
        <dbReference type="ChEBI" id="CHEBI:30413"/>
    </ligand>
</feature>
<evidence type="ECO:0000256" key="11">
    <source>
        <dbReference type="PIRSR" id="PIRSR038927-1"/>
    </source>
</evidence>
<name>A0A085W6F5_9BACT</name>
<feature type="binding site" evidence="13">
    <location>
        <position position="362"/>
    </location>
    <ligand>
        <name>heme</name>
        <dbReference type="ChEBI" id="CHEBI:30413"/>
    </ligand>
</feature>
<comment type="function">
    <text evidence="10">Decomposes hydrogen peroxide into water and oxygen; serves to protect cells from the toxic effects of hydrogen peroxide.</text>
</comment>
<evidence type="ECO:0000256" key="12">
    <source>
        <dbReference type="PIRSR" id="PIRSR038927-2"/>
    </source>
</evidence>
<dbReference type="FunFam" id="2.40.180.10:FF:000003">
    <property type="entry name" value="Catalase"/>
    <property type="match status" value="1"/>
</dbReference>
<dbReference type="GO" id="GO:0005829">
    <property type="term" value="C:cytosol"/>
    <property type="evidence" value="ECO:0007669"/>
    <property type="project" value="TreeGrafter"/>
</dbReference>
<evidence type="ECO:0000313" key="17">
    <source>
        <dbReference type="EMBL" id="KFE63268.1"/>
    </source>
</evidence>
<dbReference type="SUPFAM" id="SSF56634">
    <property type="entry name" value="Heme-dependent catalase-like"/>
    <property type="match status" value="1"/>
</dbReference>
<comment type="similarity">
    <text evidence="2">Belongs to the catalase family. HPII subfamily.</text>
</comment>
<proteinExistence type="inferred from homology"/>
<feature type="active site" evidence="11">
    <location>
        <position position="152"/>
    </location>
</feature>
<dbReference type="CDD" id="cd03132">
    <property type="entry name" value="GATase1_catalase"/>
    <property type="match status" value="1"/>
</dbReference>
<dbReference type="Pfam" id="PF18011">
    <property type="entry name" value="Catalase_C"/>
    <property type="match status" value="1"/>
</dbReference>
<keyword evidence="5 10" id="KW-0349">Heme</keyword>
<dbReference type="AlphaFoldDB" id="A0A085W6F5"/>
<gene>
    <name evidence="17" type="ORF">DB31_2861</name>
</gene>
<organism evidence="17 18">
    <name type="scientific">Hyalangium minutum</name>
    <dbReference type="NCBI Taxonomy" id="394096"/>
    <lineage>
        <taxon>Bacteria</taxon>
        <taxon>Pseudomonadati</taxon>
        <taxon>Myxococcota</taxon>
        <taxon>Myxococcia</taxon>
        <taxon>Myxococcales</taxon>
        <taxon>Cystobacterineae</taxon>
        <taxon>Archangiaceae</taxon>
        <taxon>Hyalangium</taxon>
    </lineage>
</organism>
<dbReference type="InterPro" id="IPR018028">
    <property type="entry name" value="Catalase"/>
</dbReference>
<dbReference type="PIRSF" id="PIRSF038927">
    <property type="entry name" value="Catalase_clade2"/>
    <property type="match status" value="1"/>
</dbReference>
<dbReference type="Proteomes" id="UP000028725">
    <property type="component" value="Unassembled WGS sequence"/>
</dbReference>
<dbReference type="PROSITE" id="PS00437">
    <property type="entry name" value="CATALASE_1"/>
    <property type="match status" value="1"/>
</dbReference>
<dbReference type="PRINTS" id="PR00067">
    <property type="entry name" value="CATALASE"/>
</dbReference>
<keyword evidence="6 10" id="KW-0479">Metal-binding</keyword>
<dbReference type="InterPro" id="IPR024712">
    <property type="entry name" value="Catalase_clade2"/>
</dbReference>
<dbReference type="InterPro" id="IPR029062">
    <property type="entry name" value="Class_I_gatase-like"/>
</dbReference>
<dbReference type="InterPro" id="IPR002226">
    <property type="entry name" value="Catalase_haem_BS"/>
</dbReference>
<evidence type="ECO:0000256" key="8">
    <source>
        <dbReference type="ARBA" id="ARBA00023004"/>
    </source>
</evidence>
<dbReference type="Gene3D" id="2.40.180.10">
    <property type="entry name" value="Catalase core domain"/>
    <property type="match status" value="1"/>
</dbReference>
<keyword evidence="4 10" id="KW-0575">Peroxidase</keyword>
<dbReference type="InterPro" id="IPR010582">
    <property type="entry name" value="Catalase_immune_responsive"/>
</dbReference>
<dbReference type="SUPFAM" id="SSF52317">
    <property type="entry name" value="Class I glutamine amidotransferase-like"/>
    <property type="match status" value="1"/>
</dbReference>
<comment type="catalytic activity">
    <reaction evidence="10 14">
        <text>2 H2O2 = O2 + 2 H2O</text>
        <dbReference type="Rhea" id="RHEA:20309"/>
        <dbReference type="ChEBI" id="CHEBI:15377"/>
        <dbReference type="ChEBI" id="CHEBI:15379"/>
        <dbReference type="ChEBI" id="CHEBI:16240"/>
        <dbReference type="EC" id="1.11.1.6"/>
    </reaction>
</comment>
<keyword evidence="18" id="KW-1185">Reference proteome</keyword>
<evidence type="ECO:0000256" key="15">
    <source>
        <dbReference type="SAM" id="MobiDB-lite"/>
    </source>
</evidence>
<evidence type="ECO:0000256" key="10">
    <source>
        <dbReference type="PIRNR" id="PIRNR038927"/>
    </source>
</evidence>
<dbReference type="PANTHER" id="PTHR42821">
    <property type="entry name" value="CATALASE"/>
    <property type="match status" value="1"/>
</dbReference>
<evidence type="ECO:0000256" key="3">
    <source>
        <dbReference type="ARBA" id="ARBA00012314"/>
    </source>
</evidence>
<evidence type="ECO:0000313" key="18">
    <source>
        <dbReference type="Proteomes" id="UP000028725"/>
    </source>
</evidence>
<evidence type="ECO:0000256" key="7">
    <source>
        <dbReference type="ARBA" id="ARBA00023002"/>
    </source>
</evidence>
<feature type="region of interest" description="Disordered" evidence="15">
    <location>
        <begin position="1"/>
        <end position="47"/>
    </location>
</feature>
<keyword evidence="7 10" id="KW-0560">Oxidoreductase</keyword>
<dbReference type="InterPro" id="IPR024708">
    <property type="entry name" value="Catalase_AS"/>
</dbReference>
<dbReference type="PANTHER" id="PTHR42821:SF1">
    <property type="entry name" value="CATALASE-B"/>
    <property type="match status" value="1"/>
</dbReference>
<comment type="caution">
    <text evidence="17">The sequence shown here is derived from an EMBL/GenBank/DDBJ whole genome shotgun (WGS) entry which is preliminary data.</text>
</comment>
<feature type="binding site" evidence="13">
    <location>
        <position position="116"/>
    </location>
    <ligand>
        <name>heme</name>
        <dbReference type="ChEBI" id="CHEBI:30413"/>
    </ligand>
</feature>
<dbReference type="Pfam" id="PF06628">
    <property type="entry name" value="Catalase-rel"/>
    <property type="match status" value="1"/>
</dbReference>
<dbReference type="PROSITE" id="PS51402">
    <property type="entry name" value="CATALASE_3"/>
    <property type="match status" value="1"/>
</dbReference>
<evidence type="ECO:0000259" key="16">
    <source>
        <dbReference type="SMART" id="SM01060"/>
    </source>
</evidence>
<comment type="cofactor">
    <cofactor evidence="1 10 12">
        <name>heme</name>
        <dbReference type="ChEBI" id="CHEBI:30413"/>
    </cofactor>
</comment>
<feature type="domain" description="Catalase core" evidence="16">
    <location>
        <begin position="32"/>
        <end position="420"/>
    </location>
</feature>
<evidence type="ECO:0000256" key="1">
    <source>
        <dbReference type="ARBA" id="ARBA00001971"/>
    </source>
</evidence>
<dbReference type="SMART" id="SM01060">
    <property type="entry name" value="Catalase"/>
    <property type="match status" value="1"/>
</dbReference>
<evidence type="ECO:0000256" key="2">
    <source>
        <dbReference type="ARBA" id="ARBA00010660"/>
    </source>
</evidence>
<keyword evidence="8 10" id="KW-0408">Iron</keyword>
<dbReference type="STRING" id="394096.DB31_2861"/>
<keyword evidence="9 10" id="KW-0376">Hydrogen peroxide</keyword>
<dbReference type="InterPro" id="IPR011614">
    <property type="entry name" value="Catalase_core"/>
</dbReference>
<feature type="binding site" evidence="13">
    <location>
        <position position="165"/>
    </location>
    <ligand>
        <name>heme</name>
        <dbReference type="ChEBI" id="CHEBI:30413"/>
    </ligand>
</feature>
<evidence type="ECO:0000256" key="4">
    <source>
        <dbReference type="ARBA" id="ARBA00022559"/>
    </source>
</evidence>
<dbReference type="Gene3D" id="1.20.1370.20">
    <property type="match status" value="1"/>
</dbReference>
<dbReference type="PATRIC" id="fig|394096.3.peg.7188"/>
<reference evidence="17 18" key="1">
    <citation type="submission" date="2014-04" db="EMBL/GenBank/DDBJ databases">
        <title>Genome assembly of Hyalangium minutum DSM 14724.</title>
        <authorList>
            <person name="Sharma G."/>
            <person name="Subramanian S."/>
        </authorList>
    </citation>
    <scope>NUCLEOTIDE SEQUENCE [LARGE SCALE GENOMIC DNA]</scope>
    <source>
        <strain evidence="17 18">DSM 14724</strain>
    </source>
</reference>
<evidence type="ECO:0000256" key="9">
    <source>
        <dbReference type="ARBA" id="ARBA00023324"/>
    </source>
</evidence>
<dbReference type="OrthoDB" id="3169619at2"/>
<dbReference type="GO" id="GO:0004096">
    <property type="term" value="F:catalase activity"/>
    <property type="evidence" value="ECO:0007669"/>
    <property type="project" value="UniProtKB-UniRule"/>
</dbReference>
<protein>
    <recommendedName>
        <fullName evidence="3 10">Catalase</fullName>
        <ecNumber evidence="3 10">1.11.1.6</ecNumber>
    </recommendedName>
</protein>
<dbReference type="GO" id="GO:0006979">
    <property type="term" value="P:response to oxidative stress"/>
    <property type="evidence" value="ECO:0007669"/>
    <property type="project" value="InterPro"/>
</dbReference>